<dbReference type="PANTHER" id="PTHR43273">
    <property type="entry name" value="ANAEROBIC SULFATASE-MATURATING ENZYME HOMOLOG ASLB-RELATED"/>
    <property type="match status" value="1"/>
</dbReference>
<evidence type="ECO:0000256" key="5">
    <source>
        <dbReference type="ARBA" id="ARBA00023014"/>
    </source>
</evidence>
<keyword evidence="8" id="KW-1185">Reference proteome</keyword>
<name>V5BW45_9GAMM</name>
<dbReference type="Proteomes" id="UP000017842">
    <property type="component" value="Unassembled WGS sequence"/>
</dbReference>
<reference evidence="7 8" key="1">
    <citation type="journal article" date="2013" name="Genome Announc.">
        <title>Draft Genome Sequence of the Methanotrophic Gammaproteobacterium Methyloglobulus morosus DSM 22980 Strain KoM1.</title>
        <authorList>
            <person name="Poehlein A."/>
            <person name="Deutzmann J.S."/>
            <person name="Daniel R."/>
            <person name="Simeonova D.D."/>
        </authorList>
    </citation>
    <scope>NUCLEOTIDE SEQUENCE [LARGE SCALE GENOMIC DNA]</scope>
    <source>
        <strain evidence="7 8">KoM1</strain>
    </source>
</reference>
<dbReference type="STRING" id="1116472.MGMO_74c00060"/>
<dbReference type="PANTHER" id="PTHR43273:SF3">
    <property type="entry name" value="ANAEROBIC SULFATASE-MATURATING ENZYME HOMOLOG ASLB-RELATED"/>
    <property type="match status" value="1"/>
</dbReference>
<dbReference type="Gene3D" id="3.20.20.70">
    <property type="entry name" value="Aldolase class I"/>
    <property type="match status" value="1"/>
</dbReference>
<proteinExistence type="inferred from homology"/>
<dbReference type="OrthoDB" id="9792276at2"/>
<dbReference type="InterPro" id="IPR023867">
    <property type="entry name" value="Sulphatase_maturase_rSAM"/>
</dbReference>
<dbReference type="CDD" id="cd01335">
    <property type="entry name" value="Radical_SAM"/>
    <property type="match status" value="1"/>
</dbReference>
<gene>
    <name evidence="7" type="ORF">MGMO_74c00060</name>
</gene>
<dbReference type="InterPro" id="IPR058240">
    <property type="entry name" value="rSAM_sf"/>
</dbReference>
<evidence type="ECO:0000256" key="3">
    <source>
        <dbReference type="ARBA" id="ARBA00022723"/>
    </source>
</evidence>
<evidence type="ECO:0000256" key="1">
    <source>
        <dbReference type="ARBA" id="ARBA00001966"/>
    </source>
</evidence>
<comment type="cofactor">
    <cofactor evidence="1">
        <name>[4Fe-4S] cluster</name>
        <dbReference type="ChEBI" id="CHEBI:49883"/>
    </cofactor>
</comment>
<organism evidence="7 8">
    <name type="scientific">Methyloglobulus morosus KoM1</name>
    <dbReference type="NCBI Taxonomy" id="1116472"/>
    <lineage>
        <taxon>Bacteria</taxon>
        <taxon>Pseudomonadati</taxon>
        <taxon>Pseudomonadota</taxon>
        <taxon>Gammaproteobacteria</taxon>
        <taxon>Methylococcales</taxon>
        <taxon>Methylococcaceae</taxon>
        <taxon>Methyloglobulus</taxon>
    </lineage>
</organism>
<keyword evidence="5" id="KW-0411">Iron-sulfur</keyword>
<dbReference type="GO" id="GO:0016491">
    <property type="term" value="F:oxidoreductase activity"/>
    <property type="evidence" value="ECO:0007669"/>
    <property type="project" value="InterPro"/>
</dbReference>
<accession>V5BW45</accession>
<dbReference type="InterPro" id="IPR007197">
    <property type="entry name" value="rSAM"/>
</dbReference>
<evidence type="ECO:0000256" key="6">
    <source>
        <dbReference type="ARBA" id="ARBA00023601"/>
    </source>
</evidence>
<dbReference type="GO" id="GO:0046872">
    <property type="term" value="F:metal ion binding"/>
    <property type="evidence" value="ECO:0007669"/>
    <property type="project" value="UniProtKB-KW"/>
</dbReference>
<evidence type="ECO:0000313" key="8">
    <source>
        <dbReference type="Proteomes" id="UP000017842"/>
    </source>
</evidence>
<dbReference type="EMBL" id="AYLO01000071">
    <property type="protein sequence ID" value="ESS72054.1"/>
    <property type="molecule type" value="Genomic_DNA"/>
</dbReference>
<evidence type="ECO:0000256" key="2">
    <source>
        <dbReference type="ARBA" id="ARBA00022691"/>
    </source>
</evidence>
<keyword evidence="4" id="KW-0408">Iron</keyword>
<evidence type="ECO:0000313" key="7">
    <source>
        <dbReference type="EMBL" id="ESS72054.1"/>
    </source>
</evidence>
<keyword evidence="2" id="KW-0949">S-adenosyl-L-methionine</keyword>
<dbReference type="InterPro" id="IPR013785">
    <property type="entry name" value="Aldolase_TIM"/>
</dbReference>
<dbReference type="SFLD" id="SFLDS00029">
    <property type="entry name" value="Radical_SAM"/>
    <property type="match status" value="1"/>
</dbReference>
<dbReference type="GO" id="GO:0051536">
    <property type="term" value="F:iron-sulfur cluster binding"/>
    <property type="evidence" value="ECO:0007669"/>
    <property type="project" value="UniProtKB-KW"/>
</dbReference>
<dbReference type="RefSeq" id="WP_023494902.1">
    <property type="nucleotide sequence ID" value="NZ_AYLO01000071.1"/>
</dbReference>
<sequence>MGAIAGSSILECKQTLNLDTVTLTINNSCNLVCPHCYLQYQPERSDSFDSQIFSILSRSSFRHLAIVGKEPLFNTNSIDLCLRLSDLCFSTGKTISLISNGINFALAPSNFVNKFSFIDISLDGGPQTYKSYRKASTFKLVNNLRAIASLGARMNALHVLNSKTIDHLDDMLDVRNWAPFDRVIFSPYLETQNHGHNLVGGLNLTSLLRRLASSRFSQVEGAILLLHDQHIEAGSLTHVEFNQLTSELNLNHRVHLISGDPLEYGILRVTYDGLVLTPYAALHPKKYASERSFTVADLGYKTLNDAFLNMAPSPKTLQ</sequence>
<comment type="similarity">
    <text evidence="6">Belongs to the radical SAM superfamily. Anaerobic sulfatase-maturating enzyme family.</text>
</comment>
<dbReference type="SFLD" id="SFLDG01067">
    <property type="entry name" value="SPASM/twitch_domain_containing"/>
    <property type="match status" value="1"/>
</dbReference>
<protein>
    <recommendedName>
        <fullName evidence="9">Radical SAM domain-containing protein</fullName>
    </recommendedName>
</protein>
<dbReference type="SUPFAM" id="SSF102114">
    <property type="entry name" value="Radical SAM enzymes"/>
    <property type="match status" value="1"/>
</dbReference>
<evidence type="ECO:0000256" key="4">
    <source>
        <dbReference type="ARBA" id="ARBA00023004"/>
    </source>
</evidence>
<dbReference type="AlphaFoldDB" id="V5BW45"/>
<keyword evidence="3" id="KW-0479">Metal-binding</keyword>
<comment type="caution">
    <text evidence="7">The sequence shown here is derived from an EMBL/GenBank/DDBJ whole genome shotgun (WGS) entry which is preliminary data.</text>
</comment>
<evidence type="ECO:0008006" key="9">
    <source>
        <dbReference type="Google" id="ProtNLM"/>
    </source>
</evidence>